<organism evidence="1 2">
    <name type="scientific">Gilliamella apicola</name>
    <dbReference type="NCBI Taxonomy" id="1196095"/>
    <lineage>
        <taxon>Bacteria</taxon>
        <taxon>Pseudomonadati</taxon>
        <taxon>Pseudomonadota</taxon>
        <taxon>Gammaproteobacteria</taxon>
        <taxon>Orbales</taxon>
        <taxon>Orbaceae</taxon>
        <taxon>Gilliamella</taxon>
    </lineage>
</organism>
<proteinExistence type="predicted"/>
<dbReference type="AlphaFoldDB" id="A0A556RSN6"/>
<name>A0A556RSN6_9GAMM</name>
<reference evidence="1 2" key="1">
    <citation type="submission" date="2019-07" db="EMBL/GenBank/DDBJ databases">
        <title>Gilliamella genomes.</title>
        <authorList>
            <person name="Zheng H."/>
        </authorList>
    </citation>
    <scope>NUCLEOTIDE SEQUENCE [LARGE SCALE GENOMIC DNA]</scope>
    <source>
        <strain evidence="1 2">W8131</strain>
    </source>
</reference>
<gene>
    <name evidence="1" type="ORF">FPQ14_01215</name>
</gene>
<dbReference type="Proteomes" id="UP000319138">
    <property type="component" value="Unassembled WGS sequence"/>
</dbReference>
<accession>A0A556RSN6</accession>
<sequence length="143" mass="16262">MCYVGCKALDGSQASRSSIKFSFKIPESKQTIDKITSFITGLAKKFSHNFITMNSREIPSSIYIFPPRINLSSMAYIPSPLQHQDYPEVYQLIPIIKENNHVGTVIVLLNHFPNIQNINDIKTMYSVELKLREADLLPINCDL</sequence>
<comment type="caution">
    <text evidence="1">The sequence shown here is derived from an EMBL/GenBank/DDBJ whole genome shotgun (WGS) entry which is preliminary data.</text>
</comment>
<evidence type="ECO:0000313" key="1">
    <source>
        <dbReference type="EMBL" id="TSJ91916.1"/>
    </source>
</evidence>
<evidence type="ECO:0000313" key="2">
    <source>
        <dbReference type="Proteomes" id="UP000319138"/>
    </source>
</evidence>
<dbReference type="EMBL" id="VMHL01000001">
    <property type="protein sequence ID" value="TSJ91916.1"/>
    <property type="molecule type" value="Genomic_DNA"/>
</dbReference>
<protein>
    <submittedName>
        <fullName evidence="1">Uncharacterized protein</fullName>
    </submittedName>
</protein>